<comment type="caution">
    <text evidence="1">The sequence shown here is derived from an EMBL/GenBank/DDBJ whole genome shotgun (WGS) entry which is preliminary data.</text>
</comment>
<keyword evidence="2" id="KW-1185">Reference proteome</keyword>
<accession>A0A9N7TJV2</accession>
<evidence type="ECO:0000313" key="2">
    <source>
        <dbReference type="Proteomes" id="UP001153269"/>
    </source>
</evidence>
<organism evidence="1 2">
    <name type="scientific">Pleuronectes platessa</name>
    <name type="common">European plaice</name>
    <dbReference type="NCBI Taxonomy" id="8262"/>
    <lineage>
        <taxon>Eukaryota</taxon>
        <taxon>Metazoa</taxon>
        <taxon>Chordata</taxon>
        <taxon>Craniata</taxon>
        <taxon>Vertebrata</taxon>
        <taxon>Euteleostomi</taxon>
        <taxon>Actinopterygii</taxon>
        <taxon>Neopterygii</taxon>
        <taxon>Teleostei</taxon>
        <taxon>Neoteleostei</taxon>
        <taxon>Acanthomorphata</taxon>
        <taxon>Carangaria</taxon>
        <taxon>Pleuronectiformes</taxon>
        <taxon>Pleuronectoidei</taxon>
        <taxon>Pleuronectidae</taxon>
        <taxon>Pleuronectes</taxon>
    </lineage>
</organism>
<dbReference type="Proteomes" id="UP001153269">
    <property type="component" value="Unassembled WGS sequence"/>
</dbReference>
<proteinExistence type="predicted"/>
<reference evidence="1" key="1">
    <citation type="submission" date="2020-03" db="EMBL/GenBank/DDBJ databases">
        <authorList>
            <person name="Weist P."/>
        </authorList>
    </citation>
    <scope>NUCLEOTIDE SEQUENCE</scope>
</reference>
<evidence type="ECO:0000313" key="1">
    <source>
        <dbReference type="EMBL" id="CAB1413174.1"/>
    </source>
</evidence>
<dbReference type="EMBL" id="CADEAL010000041">
    <property type="protein sequence ID" value="CAB1413174.1"/>
    <property type="molecule type" value="Genomic_DNA"/>
</dbReference>
<name>A0A9N7TJV2_PLEPL</name>
<protein>
    <submittedName>
        <fullName evidence="1">Uncharacterized protein</fullName>
    </submittedName>
</protein>
<sequence length="87" mass="9732">MIGVYDVLKVIIGAGMMSCGLWHIEQREKPKGTLAFGLRLAGRRCGVKVNEAESVKAAVSHYDRKLREMTLMTLLLKCEARVVTARR</sequence>
<gene>
    <name evidence="1" type="ORF">PLEPLA_LOCUS874</name>
</gene>
<dbReference type="AlphaFoldDB" id="A0A9N7TJV2"/>